<dbReference type="PANTHER" id="PTHR36932:SF1">
    <property type="entry name" value="CAPSULAR POLYSACCHARIDE BIOSYNTHESIS PROTEIN"/>
    <property type="match status" value="1"/>
</dbReference>
<dbReference type="PANTHER" id="PTHR36932">
    <property type="entry name" value="CAPSULAR POLYSACCHARIDE BIOSYNTHESIS PROTEIN"/>
    <property type="match status" value="1"/>
</dbReference>
<dbReference type="PATRIC" id="fig|1305731.5.peg.3272"/>
<comment type="caution">
    <text evidence="1">The sequence shown here is derived from an EMBL/GenBank/DDBJ whole genome shotgun (WGS) entry which is preliminary data.</text>
</comment>
<accession>A0A0P8BAE3</accession>
<name>A0A0P8BAE3_9GAMM</name>
<sequence length="420" mass="48602">MRVWITFRYLIARMTFFALRIPLKRFEKEVSRLWADASMDRLCHIDECLAQIRPIGSDGVEVCSLVELEQQSPLTKKELRERKFESQYGFSRHTAGTSGEPTNISLSKEELARMLAVRSYCYQKHGLRLGQREARIWGRAENTLGAKVRDFLLNRKVFYPAEKGAEKVVERLIDWRPEYLYGYSSLVLEAARIIVEKGMRPEGIKAVVCTAESILPSQKEYISNAFNAPVLEEYGSTEFDIIAFECKSGHLHLVNPWLWIETRKGEALISDVSRASQSLVRYRLGDSFVMSISECRSLGSQWVIKELHGRTINQFAYLSPTEKFHAVVFARAVDAYMSLFGDCFRFMVRQTNYCSFDFYLSETPSQGSEHFKAWLGSELRDKLALDSDIELEMSFFLGEGWMEKDKYTYFIQDLVFEKSF</sequence>
<dbReference type="SUPFAM" id="SSF56801">
    <property type="entry name" value="Acetyl-CoA synthetase-like"/>
    <property type="match status" value="1"/>
</dbReference>
<dbReference type="InterPro" id="IPR053158">
    <property type="entry name" value="CapK_Type1_Caps_Biosynth"/>
</dbReference>
<evidence type="ECO:0000313" key="1">
    <source>
        <dbReference type="EMBL" id="KPQ30431.1"/>
    </source>
</evidence>
<dbReference type="InterPro" id="IPR042099">
    <property type="entry name" value="ANL_N_sf"/>
</dbReference>
<dbReference type="AlphaFoldDB" id="A0A0P8BAE3"/>
<reference evidence="1 2" key="1">
    <citation type="submission" date="2015-09" db="EMBL/GenBank/DDBJ databases">
        <title>Identification and resolution of microdiversity through metagenomic sequencing of parallel consortia.</title>
        <authorList>
            <person name="Nelson W.C."/>
            <person name="Romine M.F."/>
            <person name="Lindemann S.R."/>
        </authorList>
    </citation>
    <scope>NUCLEOTIDE SEQUENCE [LARGE SCALE GENOMIC DNA]</scope>
    <source>
        <strain evidence="1">HL-55</strain>
    </source>
</reference>
<dbReference type="Gene3D" id="3.40.50.12780">
    <property type="entry name" value="N-terminal domain of ligase-like"/>
    <property type="match status" value="1"/>
</dbReference>
<proteinExistence type="predicted"/>
<dbReference type="Proteomes" id="UP000050416">
    <property type="component" value="Unassembled WGS sequence"/>
</dbReference>
<protein>
    <recommendedName>
        <fullName evidence="3">Coenzyme F390 synthetase</fullName>
    </recommendedName>
</protein>
<organism evidence="1 2">
    <name type="scientific">Marinobacter excellens HL-55</name>
    <dbReference type="NCBI Taxonomy" id="1305731"/>
    <lineage>
        <taxon>Bacteria</taxon>
        <taxon>Pseudomonadati</taxon>
        <taxon>Pseudomonadota</taxon>
        <taxon>Gammaproteobacteria</taxon>
        <taxon>Pseudomonadales</taxon>
        <taxon>Marinobacteraceae</taxon>
        <taxon>Marinobacter</taxon>
    </lineage>
</organism>
<evidence type="ECO:0000313" key="2">
    <source>
        <dbReference type="Proteomes" id="UP000050416"/>
    </source>
</evidence>
<evidence type="ECO:0008006" key="3">
    <source>
        <dbReference type="Google" id="ProtNLM"/>
    </source>
</evidence>
<dbReference type="STRING" id="1305731.GCA_000934705_01388"/>
<gene>
    <name evidence="1" type="ORF">HLUCCX14_02420</name>
</gene>
<dbReference type="EMBL" id="LJZQ01000002">
    <property type="protein sequence ID" value="KPQ30431.1"/>
    <property type="molecule type" value="Genomic_DNA"/>
</dbReference>